<dbReference type="EMBL" id="CWHQ02000014">
    <property type="protein sequence ID" value="SBO25468.1"/>
    <property type="molecule type" value="Genomic_DNA"/>
</dbReference>
<dbReference type="EMBL" id="CWHR02000012">
    <property type="protein sequence ID" value="SBO27746.1"/>
    <property type="molecule type" value="Genomic_DNA"/>
</dbReference>
<organism evidence="2 4">
    <name type="scientific">Plasmodium knowlesi (strain H)</name>
    <dbReference type="NCBI Taxonomy" id="5851"/>
    <lineage>
        <taxon>Eukaryota</taxon>
        <taxon>Sar</taxon>
        <taxon>Alveolata</taxon>
        <taxon>Apicomplexa</taxon>
        <taxon>Aconoidasida</taxon>
        <taxon>Haemosporida</taxon>
        <taxon>Plasmodiidae</taxon>
        <taxon>Plasmodium</taxon>
        <taxon>Plasmodium (Plasmodium)</taxon>
    </lineage>
</organism>
<evidence type="ECO:0000313" key="4">
    <source>
        <dbReference type="Proteomes" id="UP000182142"/>
    </source>
</evidence>
<sequence>MIKGVDYVICAQWTELAEEDRALEEDERKEEGGKFLSFLASLMNNPMAYCADNAVLMAHQTRIPSKHVTNGRSYYYGNKWEETLIIRDLEFLFPFPILQSGSNSSP</sequence>
<evidence type="ECO:0000313" key="3">
    <source>
        <dbReference type="Proteomes" id="UP000182128"/>
    </source>
</evidence>
<protein>
    <submittedName>
        <fullName evidence="2">Uncharacterized protein</fullName>
    </submittedName>
</protein>
<proteinExistence type="predicted"/>
<dbReference type="AlphaFoldDB" id="A0A1A7W0M7"/>
<name>A0A1A7W0M7_PLAKH</name>
<gene>
    <name evidence="1" type="ORF">PKNA1_C2_0117850</name>
    <name evidence="2" type="ORF">PKNA1_H1_0117850</name>
</gene>
<reference evidence="2" key="2">
    <citation type="submission" date="2016-05" db="EMBL/GenBank/DDBJ databases">
        <authorList>
            <person name="Lavstsen T."/>
            <person name="Jespersen J.S."/>
        </authorList>
    </citation>
    <scope>NUCLEOTIDE SEQUENCE [LARGE SCALE GENOMIC DNA]</scope>
</reference>
<evidence type="ECO:0000313" key="2">
    <source>
        <dbReference type="EMBL" id="SBO27746.1"/>
    </source>
</evidence>
<reference evidence="3 4" key="1">
    <citation type="submission" date="2016-05" db="EMBL/GenBank/DDBJ databases">
        <authorList>
            <person name="Sharaf H."/>
        </authorList>
    </citation>
    <scope>NUCLEOTIDE SEQUENCE [LARGE SCALE GENOMIC DNA]</scope>
    <source>
        <strain evidence="3 4">H</strain>
    </source>
</reference>
<accession>A0A1A7W0M7</accession>
<dbReference type="Proteomes" id="UP000182142">
    <property type="component" value="Unassembled WGS sequence"/>
</dbReference>
<evidence type="ECO:0000313" key="1">
    <source>
        <dbReference type="EMBL" id="SBO25468.1"/>
    </source>
</evidence>
<dbReference type="Proteomes" id="UP000182128">
    <property type="component" value="Unassembled WGS sequence"/>
</dbReference>